<keyword evidence="2" id="KW-0732">Signal</keyword>
<name>A0A2M4DFY0_ANODA</name>
<sequence length="108" mass="12531">MFLRILGLLMLLTMTLVQRMMRLLLMETYTLLKIRRSVVTKCSQVKPLKQTVKATKRQTRTKSQSKKLTKKRRSTPTPPTRIQTTSQTWLTYLSGPVPTTMREPITHG</sequence>
<protein>
    <submittedName>
        <fullName evidence="3">Putative secreted protein</fullName>
    </submittedName>
</protein>
<dbReference type="EMBL" id="GGFL01012289">
    <property type="protein sequence ID" value="MBW76467.1"/>
    <property type="molecule type" value="Transcribed_RNA"/>
</dbReference>
<proteinExistence type="predicted"/>
<reference evidence="3" key="1">
    <citation type="submission" date="2018-01" db="EMBL/GenBank/DDBJ databases">
        <title>An insight into the sialome of Amazonian anophelines.</title>
        <authorList>
            <person name="Ribeiro J.M."/>
            <person name="Scarpassa V."/>
            <person name="Calvo E."/>
        </authorList>
    </citation>
    <scope>NUCLEOTIDE SEQUENCE</scope>
</reference>
<feature type="region of interest" description="Disordered" evidence="1">
    <location>
        <begin position="49"/>
        <end position="85"/>
    </location>
</feature>
<feature type="chain" id="PRO_5014934747" evidence="2">
    <location>
        <begin position="18"/>
        <end position="108"/>
    </location>
</feature>
<evidence type="ECO:0000256" key="1">
    <source>
        <dbReference type="SAM" id="MobiDB-lite"/>
    </source>
</evidence>
<dbReference type="AlphaFoldDB" id="A0A2M4DFY0"/>
<evidence type="ECO:0000256" key="2">
    <source>
        <dbReference type="SAM" id="SignalP"/>
    </source>
</evidence>
<feature type="signal peptide" evidence="2">
    <location>
        <begin position="1"/>
        <end position="17"/>
    </location>
</feature>
<evidence type="ECO:0000313" key="3">
    <source>
        <dbReference type="EMBL" id="MBW76467.1"/>
    </source>
</evidence>
<accession>A0A2M4DFY0</accession>
<organism evidence="3">
    <name type="scientific">Anopheles darlingi</name>
    <name type="common">Mosquito</name>
    <dbReference type="NCBI Taxonomy" id="43151"/>
    <lineage>
        <taxon>Eukaryota</taxon>
        <taxon>Metazoa</taxon>
        <taxon>Ecdysozoa</taxon>
        <taxon>Arthropoda</taxon>
        <taxon>Hexapoda</taxon>
        <taxon>Insecta</taxon>
        <taxon>Pterygota</taxon>
        <taxon>Neoptera</taxon>
        <taxon>Endopterygota</taxon>
        <taxon>Diptera</taxon>
        <taxon>Nematocera</taxon>
        <taxon>Culicoidea</taxon>
        <taxon>Culicidae</taxon>
        <taxon>Anophelinae</taxon>
        <taxon>Anopheles</taxon>
    </lineage>
</organism>
<feature type="compositionally biased region" description="Basic residues" evidence="1">
    <location>
        <begin position="54"/>
        <end position="74"/>
    </location>
</feature>